<evidence type="ECO:0000256" key="4">
    <source>
        <dbReference type="ARBA" id="ARBA00023136"/>
    </source>
</evidence>
<dbReference type="AlphaFoldDB" id="A0A0T6AVZ2"/>
<dbReference type="InterPro" id="IPR036259">
    <property type="entry name" value="MFS_trans_sf"/>
</dbReference>
<keyword evidence="2 5" id="KW-0812">Transmembrane</keyword>
<protein>
    <submittedName>
        <fullName evidence="6">Membrane transporter</fullName>
    </submittedName>
</protein>
<feature type="transmembrane region" description="Helical" evidence="5">
    <location>
        <begin position="129"/>
        <end position="151"/>
    </location>
</feature>
<evidence type="ECO:0000313" key="6">
    <source>
        <dbReference type="EMBL" id="KRT79240.1"/>
    </source>
</evidence>
<dbReference type="GO" id="GO:0022857">
    <property type="term" value="F:transmembrane transporter activity"/>
    <property type="evidence" value="ECO:0007669"/>
    <property type="project" value="InterPro"/>
</dbReference>
<organism evidence="6 7">
    <name type="scientific">Oryctes borbonicus</name>
    <dbReference type="NCBI Taxonomy" id="1629725"/>
    <lineage>
        <taxon>Eukaryota</taxon>
        <taxon>Metazoa</taxon>
        <taxon>Ecdysozoa</taxon>
        <taxon>Arthropoda</taxon>
        <taxon>Hexapoda</taxon>
        <taxon>Insecta</taxon>
        <taxon>Pterygota</taxon>
        <taxon>Neoptera</taxon>
        <taxon>Endopterygota</taxon>
        <taxon>Coleoptera</taxon>
        <taxon>Polyphaga</taxon>
        <taxon>Scarabaeiformia</taxon>
        <taxon>Scarabaeidae</taxon>
        <taxon>Dynastinae</taxon>
        <taxon>Oryctes</taxon>
    </lineage>
</organism>
<dbReference type="Proteomes" id="UP000051574">
    <property type="component" value="Unassembled WGS sequence"/>
</dbReference>
<comment type="subcellular location">
    <subcellularLocation>
        <location evidence="1">Membrane</location>
        <topology evidence="1">Multi-pass membrane protein</topology>
    </subcellularLocation>
</comment>
<dbReference type="PANTHER" id="PTHR11662:SF415">
    <property type="entry name" value="AT30085P-RELATED"/>
    <property type="match status" value="1"/>
</dbReference>
<proteinExistence type="predicted"/>
<keyword evidence="4 5" id="KW-0472">Membrane</keyword>
<dbReference type="GO" id="GO:0016020">
    <property type="term" value="C:membrane"/>
    <property type="evidence" value="ECO:0007669"/>
    <property type="project" value="UniProtKB-SubCell"/>
</dbReference>
<evidence type="ECO:0000256" key="1">
    <source>
        <dbReference type="ARBA" id="ARBA00004141"/>
    </source>
</evidence>
<dbReference type="GO" id="GO:0006820">
    <property type="term" value="P:monoatomic anion transport"/>
    <property type="evidence" value="ECO:0007669"/>
    <property type="project" value="TreeGrafter"/>
</dbReference>
<gene>
    <name evidence="6" type="ORF">AMK59_7509</name>
</gene>
<comment type="caution">
    <text evidence="6">The sequence shown here is derived from an EMBL/GenBank/DDBJ whole genome shotgun (WGS) entry which is preliminary data.</text>
</comment>
<dbReference type="Gene3D" id="1.20.1250.20">
    <property type="entry name" value="MFS general substrate transporter like domains"/>
    <property type="match status" value="1"/>
</dbReference>
<accession>A0A0T6AVZ2</accession>
<evidence type="ECO:0000313" key="7">
    <source>
        <dbReference type="Proteomes" id="UP000051574"/>
    </source>
</evidence>
<feature type="transmembrane region" description="Helical" evidence="5">
    <location>
        <begin position="320"/>
        <end position="338"/>
    </location>
</feature>
<dbReference type="InterPro" id="IPR050382">
    <property type="entry name" value="MFS_Na/Anion_cotransporter"/>
</dbReference>
<evidence type="ECO:0000256" key="5">
    <source>
        <dbReference type="SAM" id="Phobius"/>
    </source>
</evidence>
<feature type="transmembrane region" description="Helical" evidence="5">
    <location>
        <begin position="350"/>
        <end position="372"/>
    </location>
</feature>
<dbReference type="OrthoDB" id="2985014at2759"/>
<dbReference type="InterPro" id="IPR011701">
    <property type="entry name" value="MFS"/>
</dbReference>
<keyword evidence="7" id="KW-1185">Reference proteome</keyword>
<feature type="transmembrane region" description="Helical" evidence="5">
    <location>
        <begin position="37"/>
        <end position="61"/>
    </location>
</feature>
<dbReference type="SUPFAM" id="SSF103473">
    <property type="entry name" value="MFS general substrate transporter"/>
    <property type="match status" value="1"/>
</dbReference>
<dbReference type="PANTHER" id="PTHR11662">
    <property type="entry name" value="SOLUTE CARRIER FAMILY 17"/>
    <property type="match status" value="1"/>
</dbReference>
<dbReference type="EMBL" id="LJIG01022688">
    <property type="protein sequence ID" value="KRT79240.1"/>
    <property type="molecule type" value="Genomic_DNA"/>
</dbReference>
<feature type="transmembrane region" description="Helical" evidence="5">
    <location>
        <begin position="261"/>
        <end position="285"/>
    </location>
</feature>
<evidence type="ECO:0000256" key="2">
    <source>
        <dbReference type="ARBA" id="ARBA00022692"/>
    </source>
</evidence>
<feature type="transmembrane region" description="Helical" evidence="5">
    <location>
        <begin position="68"/>
        <end position="91"/>
    </location>
</feature>
<sequence length="442" mass="50763">MSSIRLAVTFKQLHENISNMTDVEIKMAESRLDWSNILLHLAVIGLPFGHFTGMIPTGILADAFTAKWVFFWGVATSSAVTIIVPLALYRIGYLTLFFLRVLVGMSQSAMFPCVSKLFACWIPRTERSIVGGILFSSYPLCVILSYFISYLVRPTSRLWANSFYFWGALGALWCVFVRFFIYDYPPAHPRITNEEENYLNDKVPRKIHMVIPLRKIFLDDRVWTLLLGQVGVNFTIHMMLWDVPWQLRDGLGWTMEFANIVVVPAFLGLTFTSIISGIIIYYGLIKWKWDLKWTRRIASLFYVIPNVFICIQLYQTLEYIDVASFVIAAISLGPYYASFKVSHLDITINFPGTVFAIITTISETVGFISFVVLKNIRSITYERYCKINAWLAFVLTFSTISYYFGRVRVDRAPWDIPPHEADQYQEGLNRTQANSAGREKVT</sequence>
<evidence type="ECO:0000256" key="3">
    <source>
        <dbReference type="ARBA" id="ARBA00022989"/>
    </source>
</evidence>
<reference evidence="6 7" key="1">
    <citation type="submission" date="2015-09" db="EMBL/GenBank/DDBJ databases">
        <title>Draft genome of the scarab beetle Oryctes borbonicus.</title>
        <authorList>
            <person name="Meyer J.M."/>
            <person name="Markov G.V."/>
            <person name="Baskaran P."/>
            <person name="Herrmann M."/>
            <person name="Sommer R.J."/>
            <person name="Roedelsperger C."/>
        </authorList>
    </citation>
    <scope>NUCLEOTIDE SEQUENCE [LARGE SCALE GENOMIC DNA]</scope>
    <source>
        <strain evidence="6">OB123</strain>
        <tissue evidence="6">Whole animal</tissue>
    </source>
</reference>
<feature type="transmembrane region" description="Helical" evidence="5">
    <location>
        <begin position="387"/>
        <end position="405"/>
    </location>
</feature>
<keyword evidence="3 5" id="KW-1133">Transmembrane helix</keyword>
<feature type="transmembrane region" description="Helical" evidence="5">
    <location>
        <begin position="297"/>
        <end position="314"/>
    </location>
</feature>
<feature type="transmembrane region" description="Helical" evidence="5">
    <location>
        <begin position="163"/>
        <end position="181"/>
    </location>
</feature>
<name>A0A0T6AVZ2_9SCAR</name>
<feature type="transmembrane region" description="Helical" evidence="5">
    <location>
        <begin position="222"/>
        <end position="241"/>
    </location>
</feature>
<dbReference type="Pfam" id="PF07690">
    <property type="entry name" value="MFS_1"/>
    <property type="match status" value="1"/>
</dbReference>